<feature type="domain" description="GGDEF" evidence="1">
    <location>
        <begin position="193"/>
        <end position="327"/>
    </location>
</feature>
<dbReference type="PANTHER" id="PTHR46663:SF4">
    <property type="entry name" value="DIGUANYLATE CYCLASE DGCT-RELATED"/>
    <property type="match status" value="1"/>
</dbReference>
<gene>
    <name evidence="2" type="ORF">DI533_06450</name>
</gene>
<dbReference type="InterPro" id="IPR052163">
    <property type="entry name" value="DGC-Regulatory_Protein"/>
</dbReference>
<reference evidence="2 3" key="1">
    <citation type="submission" date="2017-08" db="EMBL/GenBank/DDBJ databases">
        <title>Infants hospitalized years apart are colonized by the same room-sourced microbial strains.</title>
        <authorList>
            <person name="Brooks B."/>
            <person name="Olm M.R."/>
            <person name="Firek B.A."/>
            <person name="Baker R."/>
            <person name="Thomas B.C."/>
            <person name="Morowitz M.J."/>
            <person name="Banfield J.F."/>
        </authorList>
    </citation>
    <scope>NUCLEOTIDE SEQUENCE [LARGE SCALE GENOMIC DNA]</scope>
    <source>
        <strain evidence="2">S2_003_000_R2_11</strain>
    </source>
</reference>
<dbReference type="InterPro" id="IPR029787">
    <property type="entry name" value="Nucleotide_cyclase"/>
</dbReference>
<evidence type="ECO:0000313" key="2">
    <source>
        <dbReference type="EMBL" id="PZR00226.1"/>
    </source>
</evidence>
<dbReference type="Gene3D" id="3.30.70.270">
    <property type="match status" value="1"/>
</dbReference>
<dbReference type="NCBIfam" id="TIGR00254">
    <property type="entry name" value="GGDEF"/>
    <property type="match status" value="1"/>
</dbReference>
<dbReference type="PROSITE" id="PS50887">
    <property type="entry name" value="GGDEF"/>
    <property type="match status" value="1"/>
</dbReference>
<evidence type="ECO:0000313" key="3">
    <source>
        <dbReference type="Proteomes" id="UP000248975"/>
    </source>
</evidence>
<proteinExistence type="predicted"/>
<dbReference type="AlphaFoldDB" id="A0A2W5SLK3"/>
<dbReference type="Pfam" id="PF00990">
    <property type="entry name" value="GGDEF"/>
    <property type="match status" value="1"/>
</dbReference>
<dbReference type="InterPro" id="IPR043128">
    <property type="entry name" value="Rev_trsase/Diguanyl_cyclase"/>
</dbReference>
<accession>A0A2W5SLK3</accession>
<dbReference type="Proteomes" id="UP000248975">
    <property type="component" value="Unassembled WGS sequence"/>
</dbReference>
<name>A0A2W5SLK3_CERSP</name>
<dbReference type="InterPro" id="IPR000160">
    <property type="entry name" value="GGDEF_dom"/>
</dbReference>
<evidence type="ECO:0000259" key="1">
    <source>
        <dbReference type="PROSITE" id="PS50887"/>
    </source>
</evidence>
<dbReference type="CDD" id="cd01949">
    <property type="entry name" value="GGDEF"/>
    <property type="match status" value="1"/>
</dbReference>
<dbReference type="InterPro" id="IPR042463">
    <property type="entry name" value="HNOB_dom_associated_sf"/>
</dbReference>
<dbReference type="EMBL" id="QFQS01000001">
    <property type="protein sequence ID" value="PZR00226.1"/>
    <property type="molecule type" value="Genomic_DNA"/>
</dbReference>
<dbReference type="PANTHER" id="PTHR46663">
    <property type="entry name" value="DIGUANYLATE CYCLASE DGCT-RELATED"/>
    <property type="match status" value="1"/>
</dbReference>
<comment type="caution">
    <text evidence="2">The sequence shown here is derived from an EMBL/GenBank/DDBJ whole genome shotgun (WGS) entry which is preliminary data.</text>
</comment>
<protein>
    <submittedName>
        <fullName evidence="2">GGDEF domain-containing protein</fullName>
    </submittedName>
</protein>
<dbReference type="Gene3D" id="3.30.450.260">
    <property type="entry name" value="Haem NO binding associated domain"/>
    <property type="match status" value="1"/>
</dbReference>
<sequence>MDGGMPRRAITIATQDLARLMPMYLGLAADGMITHCGPTIAKLVGMEAVGLPFFSLFEVRRPDGIADMDAMVARAGDRLHLNLRDAPGATLRGIAVQLPDGVLLNLSFGISVADAVRAHQLTDADFAPTDLAMELLYLDEAKTAVMNELRELNRRLEGARSAAVEEALTDTLTGLHNRRGMYAALSQLSLRAMPFGLMAMDLDFFKAVNDTLGHAAGDHVLREVARILRAQTRVGDTVARVGGDEFVILLPGLVEAEVMRSIAGRIIAQIAQPVLFEGRECQVSASIGMAVSEGQGGLSPDGLLEAADQALYFAKGSGRGRAMFGVGG</sequence>
<dbReference type="SMART" id="SM00267">
    <property type="entry name" value="GGDEF"/>
    <property type="match status" value="1"/>
</dbReference>
<organism evidence="2 3">
    <name type="scientific">Cereibacter sphaeroides</name>
    <name type="common">Rhodobacter sphaeroides</name>
    <dbReference type="NCBI Taxonomy" id="1063"/>
    <lineage>
        <taxon>Bacteria</taxon>
        <taxon>Pseudomonadati</taxon>
        <taxon>Pseudomonadota</taxon>
        <taxon>Alphaproteobacteria</taxon>
        <taxon>Rhodobacterales</taxon>
        <taxon>Paracoccaceae</taxon>
        <taxon>Cereibacter</taxon>
    </lineage>
</organism>
<dbReference type="SUPFAM" id="SSF55073">
    <property type="entry name" value="Nucleotide cyclase"/>
    <property type="match status" value="1"/>
</dbReference>